<evidence type="ECO:0000313" key="11">
    <source>
        <dbReference type="Proteomes" id="UP000327157"/>
    </source>
</evidence>
<dbReference type="GO" id="GO:0008270">
    <property type="term" value="F:zinc ion binding"/>
    <property type="evidence" value="ECO:0007669"/>
    <property type="project" value="UniProtKB-KW"/>
</dbReference>
<comment type="caution">
    <text evidence="10">The sequence shown here is derived from an EMBL/GenBank/DDBJ whole genome shotgun (WGS) entry which is preliminary data.</text>
</comment>
<evidence type="ECO:0000256" key="4">
    <source>
        <dbReference type="ARBA" id="ARBA00022833"/>
    </source>
</evidence>
<dbReference type="InterPro" id="IPR003656">
    <property type="entry name" value="Znf_BED"/>
</dbReference>
<dbReference type="InterPro" id="IPR007021">
    <property type="entry name" value="DUF659"/>
</dbReference>
<dbReference type="PROSITE" id="PS50808">
    <property type="entry name" value="ZF_BED"/>
    <property type="match status" value="1"/>
</dbReference>
<dbReference type="GO" id="GO:0005634">
    <property type="term" value="C:nucleus"/>
    <property type="evidence" value="ECO:0007669"/>
    <property type="project" value="UniProtKB-SubCell"/>
</dbReference>
<dbReference type="InterPro" id="IPR008906">
    <property type="entry name" value="HATC_C_dom"/>
</dbReference>
<evidence type="ECO:0000256" key="8">
    <source>
        <dbReference type="SAM" id="MobiDB-lite"/>
    </source>
</evidence>
<keyword evidence="4" id="KW-0862">Zinc</keyword>
<comment type="subcellular location">
    <subcellularLocation>
        <location evidence="1">Nucleus</location>
    </subcellularLocation>
</comment>
<name>A0A5N5G620_9ROSA</name>
<sequence>MISLDGFEPVAVSPQKQDPAWKHCQLFMKDQPNGGKVELKKCIYCGKLFQGGGINRLKSHLAGRKGNGPTCDQAPPDVRIIMLQSLDDGIAAFRQRKSHIVANPHCSISEIDGSIGENGEYKLVVGPNALVNDEEVGGLSGNGGIRLTDNLTNVPIEVDNSYRSNAQQGLIGVAELDFSVDEVEEEDGGTSVDRGVQQRGRPSGGATGSGTVNGVTKFSVSPPFPISVGNAFPNSTFSQNQEEVGIKLNFSVDMEEDVGLSVDRRVRQRGTPCKAATGSGSVNGVTKLSNASPPVPIAIGNAFPNSNLLENEDVGVSNTNVSVKKRVRDENALGAANDGTIGNDYQVKRLSIEQIHMAIGRFLYEIQAPLDAVKNSVYFQPMIDAIASGGKETVAPSYDDIRGWMLKNAVEEMKSEIQQHKETWARTGCSLLVNQWNSEKGRTLLNFAVYSPEGTIYLKSVDASYFIFSPDALFAFFKEVVEEIGVGHVLQVITNSEEQFSVVGKKLMDTFPTLYWSPCSAACISSILEDFGKVEWINSVIEQARSITRFIYKHVVILNMMRRYTFGNDIVRLGVSRFATNFMTLKQMADLKYNLQSMVTSNEWTGCPFSKTPEGSAVLDIFSNQSFWSSCILITRLTNPLLRVLRIVGSQKRPAMGYVFAGMYRAKETIKIELVKKEEYMVYWNIIDHRWKKMGDFPLHAAGFYLNPKFFYSFKGDMHNEIVSRMFDCIERLVPDIKVQDEVIKEINLYKNAVGDLGRNLAVRARDSLLPAEWWSTYGGGCPNLARLAIRILSQTCSLVPCQENQIPFEQLHKTRNSVEQQRLNDLVFVQYNFKLKQNVHRHKEQECTDPISFDGDSIAEDWVAEMEMHQEDIENLDWRSLDPPSENSRLLELSVDEVEELGSGYDDNEILNGLKVVKEEC</sequence>
<proteinExistence type="predicted"/>
<evidence type="ECO:0000259" key="9">
    <source>
        <dbReference type="PROSITE" id="PS50808"/>
    </source>
</evidence>
<feature type="region of interest" description="Disordered" evidence="8">
    <location>
        <begin position="184"/>
        <end position="212"/>
    </location>
</feature>
<keyword evidence="3 7" id="KW-0863">Zinc-finger</keyword>
<dbReference type="AlphaFoldDB" id="A0A5N5G620"/>
<dbReference type="Pfam" id="PF05699">
    <property type="entry name" value="Dimer_Tnp_hAT"/>
    <property type="match status" value="1"/>
</dbReference>
<keyword evidence="5" id="KW-0238">DNA-binding</keyword>
<dbReference type="Pfam" id="PF04937">
    <property type="entry name" value="DUF659"/>
    <property type="match status" value="1"/>
</dbReference>
<organism evidence="10 11">
    <name type="scientific">Pyrus ussuriensis x Pyrus communis</name>
    <dbReference type="NCBI Taxonomy" id="2448454"/>
    <lineage>
        <taxon>Eukaryota</taxon>
        <taxon>Viridiplantae</taxon>
        <taxon>Streptophyta</taxon>
        <taxon>Embryophyta</taxon>
        <taxon>Tracheophyta</taxon>
        <taxon>Spermatophyta</taxon>
        <taxon>Magnoliopsida</taxon>
        <taxon>eudicotyledons</taxon>
        <taxon>Gunneridae</taxon>
        <taxon>Pentapetalae</taxon>
        <taxon>rosids</taxon>
        <taxon>fabids</taxon>
        <taxon>Rosales</taxon>
        <taxon>Rosaceae</taxon>
        <taxon>Amygdaloideae</taxon>
        <taxon>Maleae</taxon>
        <taxon>Pyrus</taxon>
    </lineage>
</organism>
<dbReference type="EMBL" id="SMOL01000487">
    <property type="protein sequence ID" value="KAB2610806.1"/>
    <property type="molecule type" value="Genomic_DNA"/>
</dbReference>
<keyword evidence="11" id="KW-1185">Reference proteome</keyword>
<dbReference type="GO" id="GO:0003677">
    <property type="term" value="F:DNA binding"/>
    <property type="evidence" value="ECO:0007669"/>
    <property type="project" value="UniProtKB-KW"/>
</dbReference>
<keyword evidence="2" id="KW-0479">Metal-binding</keyword>
<dbReference type="GO" id="GO:0046983">
    <property type="term" value="F:protein dimerization activity"/>
    <property type="evidence" value="ECO:0007669"/>
    <property type="project" value="InterPro"/>
</dbReference>
<dbReference type="Proteomes" id="UP000327157">
    <property type="component" value="Chromosome 17"/>
</dbReference>
<dbReference type="InterPro" id="IPR012337">
    <property type="entry name" value="RNaseH-like_sf"/>
</dbReference>
<feature type="domain" description="BED-type" evidence="9">
    <location>
        <begin position="15"/>
        <end position="78"/>
    </location>
</feature>
<dbReference type="SUPFAM" id="SSF53098">
    <property type="entry name" value="Ribonuclease H-like"/>
    <property type="match status" value="1"/>
</dbReference>
<reference evidence="10 11" key="3">
    <citation type="submission" date="2019-11" db="EMBL/GenBank/DDBJ databases">
        <title>A de novo genome assembly of a pear dwarfing rootstock.</title>
        <authorList>
            <person name="Wang F."/>
            <person name="Wang J."/>
            <person name="Li S."/>
            <person name="Zhang Y."/>
            <person name="Fang M."/>
            <person name="Ma L."/>
            <person name="Zhao Y."/>
            <person name="Jiang S."/>
        </authorList>
    </citation>
    <scope>NUCLEOTIDE SEQUENCE [LARGE SCALE GENOMIC DNA]</scope>
    <source>
        <strain evidence="10">S2</strain>
        <tissue evidence="10">Leaf</tissue>
    </source>
</reference>
<accession>A0A5N5G620</accession>
<evidence type="ECO:0000256" key="1">
    <source>
        <dbReference type="ARBA" id="ARBA00004123"/>
    </source>
</evidence>
<reference evidence="11" key="2">
    <citation type="submission" date="2019-10" db="EMBL/GenBank/DDBJ databases">
        <title>A de novo genome assembly of a pear dwarfing rootstock.</title>
        <authorList>
            <person name="Wang F."/>
            <person name="Wang J."/>
            <person name="Li S."/>
            <person name="Zhang Y."/>
            <person name="Fang M."/>
            <person name="Ma L."/>
            <person name="Zhao Y."/>
            <person name="Jiang S."/>
        </authorList>
    </citation>
    <scope>NUCLEOTIDE SEQUENCE [LARGE SCALE GENOMIC DNA]</scope>
</reference>
<evidence type="ECO:0000256" key="2">
    <source>
        <dbReference type="ARBA" id="ARBA00022723"/>
    </source>
</evidence>
<evidence type="ECO:0000256" key="7">
    <source>
        <dbReference type="PROSITE-ProRule" id="PRU00027"/>
    </source>
</evidence>
<reference evidence="10 11" key="1">
    <citation type="submission" date="2019-09" db="EMBL/GenBank/DDBJ databases">
        <authorList>
            <person name="Ou C."/>
        </authorList>
    </citation>
    <scope>NUCLEOTIDE SEQUENCE [LARGE SCALE GENOMIC DNA]</scope>
    <source>
        <strain evidence="10">S2</strain>
        <tissue evidence="10">Leaf</tissue>
    </source>
</reference>
<dbReference type="OrthoDB" id="645489at2759"/>
<evidence type="ECO:0000256" key="5">
    <source>
        <dbReference type="ARBA" id="ARBA00023125"/>
    </source>
</evidence>
<protein>
    <recommendedName>
        <fullName evidence="9">BED-type domain-containing protein</fullName>
    </recommendedName>
</protein>
<evidence type="ECO:0000256" key="6">
    <source>
        <dbReference type="ARBA" id="ARBA00023242"/>
    </source>
</evidence>
<dbReference type="PANTHER" id="PTHR32166">
    <property type="entry name" value="OSJNBA0013A04.12 PROTEIN"/>
    <property type="match status" value="1"/>
</dbReference>
<evidence type="ECO:0000313" key="10">
    <source>
        <dbReference type="EMBL" id="KAB2610806.1"/>
    </source>
</evidence>
<dbReference type="PANTHER" id="PTHR32166:SF88">
    <property type="entry name" value="HAT TRANSPOSON SUPERFAMILY"/>
    <property type="match status" value="1"/>
</dbReference>
<keyword evidence="6" id="KW-0539">Nucleus</keyword>
<evidence type="ECO:0000256" key="3">
    <source>
        <dbReference type="ARBA" id="ARBA00022771"/>
    </source>
</evidence>
<gene>
    <name evidence="10" type="ORF">D8674_018838</name>
</gene>